<evidence type="ECO:0000256" key="1">
    <source>
        <dbReference type="ARBA" id="ARBA00022723"/>
    </source>
</evidence>
<dbReference type="AlphaFoldDB" id="A0AAD7V9H3"/>
<dbReference type="RefSeq" id="XP_058346782.1">
    <property type="nucleotide sequence ID" value="XM_058482284.1"/>
</dbReference>
<feature type="compositionally biased region" description="Polar residues" evidence="5">
    <location>
        <begin position="72"/>
        <end position="85"/>
    </location>
</feature>
<evidence type="ECO:0000256" key="5">
    <source>
        <dbReference type="SAM" id="MobiDB-lite"/>
    </source>
</evidence>
<feature type="compositionally biased region" description="Polar residues" evidence="5">
    <location>
        <begin position="461"/>
        <end position="477"/>
    </location>
</feature>
<dbReference type="InterPro" id="IPR000571">
    <property type="entry name" value="Znf_CCCH"/>
</dbReference>
<dbReference type="Proteomes" id="UP001234581">
    <property type="component" value="Unassembled WGS sequence"/>
</dbReference>
<dbReference type="EMBL" id="JARTCD010000006">
    <property type="protein sequence ID" value="KAJ8661869.1"/>
    <property type="molecule type" value="Genomic_DNA"/>
</dbReference>
<dbReference type="InterPro" id="IPR036855">
    <property type="entry name" value="Znf_CCCH_sf"/>
</dbReference>
<keyword evidence="3 4" id="KW-0862">Zinc</keyword>
<gene>
    <name evidence="7" type="ORF">O0I10_002198</name>
</gene>
<feature type="compositionally biased region" description="Polar residues" evidence="5">
    <location>
        <begin position="37"/>
        <end position="63"/>
    </location>
</feature>
<reference evidence="7 8" key="1">
    <citation type="submission" date="2023-03" db="EMBL/GenBank/DDBJ databases">
        <title>Genome sequence of Lichtheimia ornata CBS 291.66.</title>
        <authorList>
            <person name="Mohabir J.T."/>
            <person name="Shea T.P."/>
            <person name="Kurbessoian T."/>
            <person name="Berby B."/>
            <person name="Fontaine J."/>
            <person name="Livny J."/>
            <person name="Gnirke A."/>
            <person name="Stajich J.E."/>
            <person name="Cuomo C.A."/>
        </authorList>
    </citation>
    <scope>NUCLEOTIDE SEQUENCE [LARGE SCALE GENOMIC DNA]</scope>
    <source>
        <strain evidence="7">CBS 291.66</strain>
    </source>
</reference>
<comment type="caution">
    <text evidence="7">The sequence shown here is derived from an EMBL/GenBank/DDBJ whole genome shotgun (WGS) entry which is preliminary data.</text>
</comment>
<dbReference type="Gene3D" id="4.10.1000.10">
    <property type="entry name" value="Zinc finger, CCCH-type"/>
    <property type="match status" value="2"/>
</dbReference>
<feature type="domain" description="C3H1-type" evidence="6">
    <location>
        <begin position="267"/>
        <end position="290"/>
    </location>
</feature>
<dbReference type="SMART" id="SM00356">
    <property type="entry name" value="ZnF_C3H1"/>
    <property type="match status" value="5"/>
</dbReference>
<feature type="compositionally biased region" description="Low complexity" evidence="5">
    <location>
        <begin position="119"/>
        <end position="134"/>
    </location>
</feature>
<feature type="domain" description="C3H1-type" evidence="6">
    <location>
        <begin position="291"/>
        <end position="317"/>
    </location>
</feature>
<feature type="compositionally biased region" description="Low complexity" evidence="5">
    <location>
        <begin position="419"/>
        <end position="435"/>
    </location>
</feature>
<evidence type="ECO:0000259" key="6">
    <source>
        <dbReference type="PROSITE" id="PS50103"/>
    </source>
</evidence>
<dbReference type="GeneID" id="83209616"/>
<feature type="compositionally biased region" description="Polar residues" evidence="5">
    <location>
        <begin position="400"/>
        <end position="418"/>
    </location>
</feature>
<proteinExistence type="predicted"/>
<dbReference type="SUPFAM" id="SSF90229">
    <property type="entry name" value="CCCH zinc finger"/>
    <property type="match status" value="1"/>
</dbReference>
<name>A0AAD7V9H3_9FUNG</name>
<keyword evidence="8" id="KW-1185">Reference proteome</keyword>
<evidence type="ECO:0000256" key="2">
    <source>
        <dbReference type="ARBA" id="ARBA00022771"/>
    </source>
</evidence>
<evidence type="ECO:0000256" key="4">
    <source>
        <dbReference type="PROSITE-ProRule" id="PRU00723"/>
    </source>
</evidence>
<evidence type="ECO:0000313" key="7">
    <source>
        <dbReference type="EMBL" id="KAJ8661869.1"/>
    </source>
</evidence>
<feature type="domain" description="C3H1-type" evidence="6">
    <location>
        <begin position="318"/>
        <end position="346"/>
    </location>
</feature>
<organism evidence="7 8">
    <name type="scientific">Lichtheimia ornata</name>
    <dbReference type="NCBI Taxonomy" id="688661"/>
    <lineage>
        <taxon>Eukaryota</taxon>
        <taxon>Fungi</taxon>
        <taxon>Fungi incertae sedis</taxon>
        <taxon>Mucoromycota</taxon>
        <taxon>Mucoromycotina</taxon>
        <taxon>Mucoromycetes</taxon>
        <taxon>Mucorales</taxon>
        <taxon>Lichtheimiaceae</taxon>
        <taxon>Lichtheimia</taxon>
    </lineage>
</organism>
<dbReference type="PANTHER" id="PTHR46156:SF1">
    <property type="entry name" value="ZINC FINGER CCCH DOMAIN-CONTAINING PROTEIN 3"/>
    <property type="match status" value="1"/>
</dbReference>
<keyword evidence="1 4" id="KW-0479">Metal-binding</keyword>
<dbReference type="GO" id="GO:0008270">
    <property type="term" value="F:zinc ion binding"/>
    <property type="evidence" value="ECO:0007669"/>
    <property type="project" value="UniProtKB-KW"/>
</dbReference>
<dbReference type="PROSITE" id="PS50103">
    <property type="entry name" value="ZF_C3H1"/>
    <property type="match status" value="4"/>
</dbReference>
<dbReference type="PANTHER" id="PTHR46156">
    <property type="entry name" value="CCCH ZINGC FINGER"/>
    <property type="match status" value="1"/>
</dbReference>
<evidence type="ECO:0000313" key="8">
    <source>
        <dbReference type="Proteomes" id="UP001234581"/>
    </source>
</evidence>
<accession>A0AAD7V9H3</accession>
<feature type="domain" description="C3H1-type" evidence="6">
    <location>
        <begin position="235"/>
        <end position="263"/>
    </location>
</feature>
<feature type="region of interest" description="Disordered" evidence="5">
    <location>
        <begin position="398"/>
        <end position="530"/>
    </location>
</feature>
<sequence>MQSKDEIRQRIQQLTGAIEKHRKDQTNSHVRGGYSGAQYTNRPMSFSRTWTNNHNRASTNKSAIFNGPRNAPATSRNSGSYNKQLVLNKAEASPRAPPQPTIPSSSSSSPHKKLVLNKTTTTPTTSTFSATTTPPGAPKQIEIGGVKFMVKGKKLIRQDRLKNQPLPSGMAAGSHVVVVRRNKRTRPPGSDLEAVKKMRSTTARSRKGNMVFVRGPEGYVRQGPNGKSLVLKSKRVSRRYCGHYTRYGKCPQQPRCPFIHDPKRRAICPRFLQNKCPKPANLCRLSHQPMPNIIPHCVHFQRGRCTNTECIFSHVHVRPDAPVCRAFAMEGYCSKGLECRDKHIHVCPEFAETGKCSNANCRLPHVARRAATGGKGTAGIIRPGTWVSASYWHEQRKLQADNNSKRNANRTLSNIPQPSNSNSNSSDNNNTITPRPTREEEEQQGFVRLFDDSEEDEGWSQYLSQDHVQEESSQLHFSDNDEDEEDEDSSEEDSGSDMDEDQEEEEEEEEEEEVDEYEIAEDDGEYVEEG</sequence>
<evidence type="ECO:0000256" key="3">
    <source>
        <dbReference type="ARBA" id="ARBA00022833"/>
    </source>
</evidence>
<protein>
    <recommendedName>
        <fullName evidence="6">C3H1-type domain-containing protein</fullName>
    </recommendedName>
</protein>
<feature type="region of interest" description="Disordered" evidence="5">
    <location>
        <begin position="17"/>
        <end position="140"/>
    </location>
</feature>
<feature type="zinc finger region" description="C3H1-type" evidence="4">
    <location>
        <begin position="235"/>
        <end position="263"/>
    </location>
</feature>
<feature type="zinc finger region" description="C3H1-type" evidence="4">
    <location>
        <begin position="318"/>
        <end position="346"/>
    </location>
</feature>
<feature type="zinc finger region" description="C3H1-type" evidence="4">
    <location>
        <begin position="267"/>
        <end position="290"/>
    </location>
</feature>
<keyword evidence="2 4" id="KW-0863">Zinc-finger</keyword>
<feature type="zinc finger region" description="C3H1-type" evidence="4">
    <location>
        <begin position="291"/>
        <end position="317"/>
    </location>
</feature>
<feature type="compositionally biased region" description="Acidic residues" evidence="5">
    <location>
        <begin position="480"/>
        <end position="530"/>
    </location>
</feature>
<dbReference type="GO" id="GO:0005634">
    <property type="term" value="C:nucleus"/>
    <property type="evidence" value="ECO:0007669"/>
    <property type="project" value="TreeGrafter"/>
</dbReference>